<name>A0A1X7RGS2_ZYMT9</name>
<evidence type="ECO:0000256" key="3">
    <source>
        <dbReference type="ARBA" id="ARBA00023136"/>
    </source>
</evidence>
<dbReference type="Proteomes" id="UP000215127">
    <property type="component" value="Chromosome 1"/>
</dbReference>
<feature type="transmembrane region" description="Helical" evidence="5">
    <location>
        <begin position="179"/>
        <end position="198"/>
    </location>
</feature>
<dbReference type="AlphaFoldDB" id="A0A1X7RGS2"/>
<dbReference type="PANTHER" id="PTHR28263:SF1">
    <property type="entry name" value="GOLGI TO ER TRAFFIC PROTEIN 2"/>
    <property type="match status" value="1"/>
</dbReference>
<dbReference type="InterPro" id="IPR028143">
    <property type="entry name" value="Get2/sif1"/>
</dbReference>
<dbReference type="Pfam" id="PF08690">
    <property type="entry name" value="GET2"/>
    <property type="match status" value="1"/>
</dbReference>
<evidence type="ECO:0000256" key="2">
    <source>
        <dbReference type="ARBA" id="ARBA00022989"/>
    </source>
</evidence>
<feature type="compositionally biased region" description="Basic and acidic residues" evidence="4">
    <location>
        <begin position="34"/>
        <end position="44"/>
    </location>
</feature>
<accession>A0A1X7RGS2</accession>
<feature type="compositionally biased region" description="Basic residues" evidence="4">
    <location>
        <begin position="24"/>
        <end position="33"/>
    </location>
</feature>
<dbReference type="EMBL" id="LT853692">
    <property type="protein sequence ID" value="SMQ46613.1"/>
    <property type="molecule type" value="Genomic_DNA"/>
</dbReference>
<evidence type="ECO:0000256" key="4">
    <source>
        <dbReference type="SAM" id="MobiDB-lite"/>
    </source>
</evidence>
<gene>
    <name evidence="6" type="ORF">ZT3D7_G1759</name>
</gene>
<evidence type="ECO:0000313" key="7">
    <source>
        <dbReference type="Proteomes" id="UP000215127"/>
    </source>
</evidence>
<keyword evidence="3 5" id="KW-0472">Membrane</keyword>
<dbReference type="STRING" id="1276538.A0A1X7RGS2"/>
<feature type="transmembrane region" description="Helical" evidence="5">
    <location>
        <begin position="279"/>
        <end position="300"/>
    </location>
</feature>
<reference evidence="6 7" key="1">
    <citation type="submission" date="2016-06" db="EMBL/GenBank/DDBJ databases">
        <authorList>
            <person name="Kjaerup R.B."/>
            <person name="Dalgaard T.S."/>
            <person name="Juul-Madsen H.R."/>
        </authorList>
    </citation>
    <scope>NUCLEOTIDE SEQUENCE [LARGE SCALE GENOMIC DNA]</scope>
</reference>
<organism evidence="6 7">
    <name type="scientific">Zymoseptoria tritici (strain ST99CH_3D7)</name>
    <dbReference type="NCBI Taxonomy" id="1276538"/>
    <lineage>
        <taxon>Eukaryota</taxon>
        <taxon>Fungi</taxon>
        <taxon>Dikarya</taxon>
        <taxon>Ascomycota</taxon>
        <taxon>Pezizomycotina</taxon>
        <taxon>Dothideomycetes</taxon>
        <taxon>Dothideomycetidae</taxon>
        <taxon>Mycosphaerellales</taxon>
        <taxon>Mycosphaerellaceae</taxon>
        <taxon>Zymoseptoria</taxon>
    </lineage>
</organism>
<keyword evidence="1 5" id="KW-0812">Transmembrane</keyword>
<dbReference type="GO" id="GO:0006890">
    <property type="term" value="P:retrograde vesicle-mediated transport, Golgi to endoplasmic reticulum"/>
    <property type="evidence" value="ECO:0007669"/>
    <property type="project" value="TreeGrafter"/>
</dbReference>
<proteinExistence type="predicted"/>
<evidence type="ECO:0000256" key="1">
    <source>
        <dbReference type="ARBA" id="ARBA00022692"/>
    </source>
</evidence>
<keyword evidence="2 5" id="KW-1133">Transmembrane helix</keyword>
<keyword evidence="7" id="KW-1185">Reference proteome</keyword>
<evidence type="ECO:0000313" key="6">
    <source>
        <dbReference type="EMBL" id="SMQ46613.1"/>
    </source>
</evidence>
<dbReference type="PANTHER" id="PTHR28263">
    <property type="entry name" value="GOLGI TO ER TRAFFIC PROTEIN 2"/>
    <property type="match status" value="1"/>
</dbReference>
<evidence type="ECO:0008006" key="8">
    <source>
        <dbReference type="Google" id="ProtNLM"/>
    </source>
</evidence>
<protein>
    <recommendedName>
        <fullName evidence="8">GET complex, subunit GET2</fullName>
    </recommendedName>
</protein>
<evidence type="ECO:0000256" key="5">
    <source>
        <dbReference type="SAM" id="Phobius"/>
    </source>
</evidence>
<sequence>MADSAAVATGSDGPTDETPNQRQARLRREKRQKKMTEQGEDRLAKIKALNGGIAPPDEVLGGPVPRVASVADDPDEVDISSHFSTPARGAQGAKDPLAAAMMQMEQERRAQGGPGNGEDEDPFAKMMQQMMGAMGGQGDPNNPNAGTQDMPPMLQSLMGGAMGGGQQGAAQPAPAGSVYLWRIVHAIFAFILAFYICLTSTFNGTQTSRYQTLSTEGNGLGPRLFIIFTSAELVLQSTRYFMEKGQLQGGGPLAMVANSGFVPEPYANYIRIVGRYIGIAKTIFSDVMVIVFVLGCIAWWNGEGVATVA</sequence>
<feature type="region of interest" description="Disordered" evidence="4">
    <location>
        <begin position="1"/>
        <end position="72"/>
    </location>
</feature>